<evidence type="ECO:0000256" key="2">
    <source>
        <dbReference type="ARBA" id="ARBA00011901"/>
    </source>
</evidence>
<dbReference type="InterPro" id="IPR002508">
    <property type="entry name" value="MurNAc-LAA_cat"/>
</dbReference>
<dbReference type="EMBL" id="WTVM01000132">
    <property type="protein sequence ID" value="NMG04563.1"/>
    <property type="molecule type" value="Genomic_DNA"/>
</dbReference>
<dbReference type="PANTHER" id="PTHR30404:SF0">
    <property type="entry name" value="N-ACETYLMURAMOYL-L-ALANINE AMIDASE AMIC"/>
    <property type="match status" value="1"/>
</dbReference>
<feature type="signal peptide" evidence="4">
    <location>
        <begin position="1"/>
        <end position="22"/>
    </location>
</feature>
<dbReference type="CDD" id="cd02696">
    <property type="entry name" value="MurNAc-LAA"/>
    <property type="match status" value="1"/>
</dbReference>
<dbReference type="Proteomes" id="UP000599523">
    <property type="component" value="Unassembled WGS sequence"/>
</dbReference>
<dbReference type="RefSeq" id="WP_168989227.1">
    <property type="nucleotide sequence ID" value="NZ_CAWPHM010000036.1"/>
</dbReference>
<dbReference type="PANTHER" id="PTHR30404">
    <property type="entry name" value="N-ACETYLMURAMOYL-L-ALANINE AMIDASE"/>
    <property type="match status" value="1"/>
</dbReference>
<gene>
    <name evidence="6" type="ORF">GPA21_16535</name>
</gene>
<name>A0A972FFD3_9RHOO</name>
<keyword evidence="3" id="KW-0378">Hydrolase</keyword>
<protein>
    <recommendedName>
        <fullName evidence="2">N-acetylmuramoyl-L-alanine amidase</fullName>
        <ecNumber evidence="2">3.5.1.28</ecNumber>
    </recommendedName>
</protein>
<organism evidence="6 7">
    <name type="scientific">Azoarcus taiwanensis</name>
    <dbReference type="NCBI Taxonomy" id="666964"/>
    <lineage>
        <taxon>Bacteria</taxon>
        <taxon>Pseudomonadati</taxon>
        <taxon>Pseudomonadota</taxon>
        <taxon>Betaproteobacteria</taxon>
        <taxon>Rhodocyclales</taxon>
        <taxon>Zoogloeaceae</taxon>
        <taxon>Azoarcus</taxon>
    </lineage>
</organism>
<dbReference type="GO" id="GO:0009253">
    <property type="term" value="P:peptidoglycan catabolic process"/>
    <property type="evidence" value="ECO:0007669"/>
    <property type="project" value="InterPro"/>
</dbReference>
<keyword evidence="4" id="KW-0732">Signal</keyword>
<evidence type="ECO:0000256" key="4">
    <source>
        <dbReference type="SAM" id="SignalP"/>
    </source>
</evidence>
<evidence type="ECO:0000256" key="3">
    <source>
        <dbReference type="ARBA" id="ARBA00022801"/>
    </source>
</evidence>
<dbReference type="GO" id="GO:0008745">
    <property type="term" value="F:N-acetylmuramoyl-L-alanine amidase activity"/>
    <property type="evidence" value="ECO:0007669"/>
    <property type="project" value="UniProtKB-EC"/>
</dbReference>
<dbReference type="SMART" id="SM00646">
    <property type="entry name" value="Ami_3"/>
    <property type="match status" value="1"/>
</dbReference>
<feature type="domain" description="MurNAc-LAA" evidence="5">
    <location>
        <begin position="84"/>
        <end position="230"/>
    </location>
</feature>
<feature type="chain" id="PRO_5037524208" description="N-acetylmuramoyl-L-alanine amidase" evidence="4">
    <location>
        <begin position="23"/>
        <end position="237"/>
    </location>
</feature>
<dbReference type="InterPro" id="IPR050695">
    <property type="entry name" value="N-acetylmuramoyl_amidase_3"/>
</dbReference>
<proteinExistence type="predicted"/>
<reference evidence="6" key="1">
    <citation type="submission" date="2019-12" db="EMBL/GenBank/DDBJ databases">
        <title>Comparative genomics gives insights into the taxonomy of the Azoarcus-Aromatoleum group and reveals separate origins of nif in the plant-associated Azoarcus and non-plant-associated Aromatoleum sub-groups.</title>
        <authorList>
            <person name="Lafos M."/>
            <person name="Maluk M."/>
            <person name="Batista M."/>
            <person name="Junghare M."/>
            <person name="Carmona M."/>
            <person name="Faoro H."/>
            <person name="Cruz L.M."/>
            <person name="Battistoni F."/>
            <person name="De Souza E."/>
            <person name="Pedrosa F."/>
            <person name="Chen W.-M."/>
            <person name="Poole P.S."/>
            <person name="Dixon R.A."/>
            <person name="James E.K."/>
        </authorList>
    </citation>
    <scope>NUCLEOTIDE SEQUENCE</scope>
    <source>
        <strain evidence="6">NSC3</strain>
    </source>
</reference>
<dbReference type="SUPFAM" id="SSF53187">
    <property type="entry name" value="Zn-dependent exopeptidases"/>
    <property type="match status" value="1"/>
</dbReference>
<keyword evidence="7" id="KW-1185">Reference proteome</keyword>
<comment type="caution">
    <text evidence="6">The sequence shown here is derived from an EMBL/GenBank/DDBJ whole genome shotgun (WGS) entry which is preliminary data.</text>
</comment>
<evidence type="ECO:0000313" key="7">
    <source>
        <dbReference type="Proteomes" id="UP000599523"/>
    </source>
</evidence>
<dbReference type="Gene3D" id="3.40.630.40">
    <property type="entry name" value="Zn-dependent exopeptidases"/>
    <property type="match status" value="1"/>
</dbReference>
<dbReference type="Pfam" id="PF01520">
    <property type="entry name" value="Amidase_3"/>
    <property type="match status" value="1"/>
</dbReference>
<dbReference type="GO" id="GO:0030288">
    <property type="term" value="C:outer membrane-bounded periplasmic space"/>
    <property type="evidence" value="ECO:0007669"/>
    <property type="project" value="TreeGrafter"/>
</dbReference>
<evidence type="ECO:0000256" key="1">
    <source>
        <dbReference type="ARBA" id="ARBA00001561"/>
    </source>
</evidence>
<dbReference type="EC" id="3.5.1.28" evidence="2"/>
<dbReference type="AlphaFoldDB" id="A0A972FFD3"/>
<accession>A0A972FFD3</accession>
<sequence length="237" mass="26634">MRSLLQFTCCAILLSLTFTLRAEPTLPALVAVDVGHTVSAPGAISARGRTELEFNLALAGKLTHALQRLGLRTILVNHDGLIESLEARPRSVPDADFFISIHHDSVSEWELETWWWEGQQHTFSDRWQGHSMFVSRRNPELERSLLCGSAIGARMQRMGFEPTEKNARRREYADRLHAVHFFDNLVVLHHAVQPALLFEAGVIKHRDEELLLRDPARQARMADAIATGIAACLMAGR</sequence>
<evidence type="ECO:0000313" key="6">
    <source>
        <dbReference type="EMBL" id="NMG04563.1"/>
    </source>
</evidence>
<evidence type="ECO:0000259" key="5">
    <source>
        <dbReference type="SMART" id="SM00646"/>
    </source>
</evidence>
<comment type="catalytic activity">
    <reaction evidence="1">
        <text>Hydrolyzes the link between N-acetylmuramoyl residues and L-amino acid residues in certain cell-wall glycopeptides.</text>
        <dbReference type="EC" id="3.5.1.28"/>
    </reaction>
</comment>